<feature type="domain" description="HMA" evidence="2">
    <location>
        <begin position="2"/>
        <end position="70"/>
    </location>
</feature>
<dbReference type="Gene3D" id="3.30.70.100">
    <property type="match status" value="1"/>
</dbReference>
<dbReference type="SUPFAM" id="SSF55008">
    <property type="entry name" value="HMA, heavy metal-associated domain"/>
    <property type="match status" value="1"/>
</dbReference>
<protein>
    <submittedName>
        <fullName evidence="3">Copper chaperone CopZ</fullName>
    </submittedName>
</protein>
<organism evidence="3 4">
    <name type="scientific">Trueperella bonasi</name>
    <dbReference type="NCBI Taxonomy" id="312286"/>
    <lineage>
        <taxon>Bacteria</taxon>
        <taxon>Bacillati</taxon>
        <taxon>Actinomycetota</taxon>
        <taxon>Actinomycetes</taxon>
        <taxon>Actinomycetales</taxon>
        <taxon>Actinomycetaceae</taxon>
        <taxon>Trueperella</taxon>
    </lineage>
</organism>
<dbReference type="InterPro" id="IPR017969">
    <property type="entry name" value="Heavy-metal-associated_CS"/>
</dbReference>
<keyword evidence="1" id="KW-0479">Metal-binding</keyword>
<dbReference type="Pfam" id="PF00403">
    <property type="entry name" value="HMA"/>
    <property type="match status" value="1"/>
</dbReference>
<evidence type="ECO:0000256" key="1">
    <source>
        <dbReference type="ARBA" id="ARBA00022723"/>
    </source>
</evidence>
<dbReference type="PROSITE" id="PS50846">
    <property type="entry name" value="HMA_2"/>
    <property type="match status" value="1"/>
</dbReference>
<comment type="caution">
    <text evidence="3">The sequence shown here is derived from an EMBL/GenBank/DDBJ whole genome shotgun (WGS) entry which is preliminary data.</text>
</comment>
<accession>A0ABT9NGF5</accession>
<evidence type="ECO:0000313" key="3">
    <source>
        <dbReference type="EMBL" id="MDP9806483.1"/>
    </source>
</evidence>
<dbReference type="InterPro" id="IPR006121">
    <property type="entry name" value="HMA_dom"/>
</dbReference>
<dbReference type="Proteomes" id="UP001243212">
    <property type="component" value="Unassembled WGS sequence"/>
</dbReference>
<reference evidence="3 4" key="1">
    <citation type="submission" date="2023-07" db="EMBL/GenBank/DDBJ databases">
        <title>Sequencing the genomes of 1000 actinobacteria strains.</title>
        <authorList>
            <person name="Klenk H.-P."/>
        </authorList>
    </citation>
    <scope>NUCLEOTIDE SEQUENCE [LARGE SCALE GENOMIC DNA]</scope>
    <source>
        <strain evidence="3 4">DSM 17163</strain>
    </source>
</reference>
<name>A0ABT9NGF5_9ACTO</name>
<dbReference type="CDD" id="cd00371">
    <property type="entry name" value="HMA"/>
    <property type="match status" value="1"/>
</dbReference>
<keyword evidence="4" id="KW-1185">Reference proteome</keyword>
<sequence length="75" mass="8170">MAHIQLRIDGMTCDNCVAHVSEELTELDGVADVLITLNTSGTSEVQVVTDGEVTDEQLREAVDEAGEYHIVDIVR</sequence>
<gene>
    <name evidence="3" type="ORF">J2S70_001065</name>
</gene>
<dbReference type="InterPro" id="IPR036163">
    <property type="entry name" value="HMA_dom_sf"/>
</dbReference>
<dbReference type="EMBL" id="JAUSQX010000001">
    <property type="protein sequence ID" value="MDP9806483.1"/>
    <property type="molecule type" value="Genomic_DNA"/>
</dbReference>
<evidence type="ECO:0000313" key="4">
    <source>
        <dbReference type="Proteomes" id="UP001243212"/>
    </source>
</evidence>
<dbReference type="RefSeq" id="WP_307682704.1">
    <property type="nucleotide sequence ID" value="NZ_JAUSQX010000001.1"/>
</dbReference>
<dbReference type="PROSITE" id="PS01047">
    <property type="entry name" value="HMA_1"/>
    <property type="match status" value="1"/>
</dbReference>
<proteinExistence type="predicted"/>
<evidence type="ECO:0000259" key="2">
    <source>
        <dbReference type="PROSITE" id="PS50846"/>
    </source>
</evidence>